<dbReference type="AlphaFoldDB" id="A0A1G6YNS1"/>
<gene>
    <name evidence="1" type="ORF">SAMN05216174_12273</name>
</gene>
<dbReference type="Proteomes" id="UP000199501">
    <property type="component" value="Unassembled WGS sequence"/>
</dbReference>
<protein>
    <submittedName>
        <fullName evidence="1">Uncharacterized protein</fullName>
    </submittedName>
</protein>
<organism evidence="1 2">
    <name type="scientific">Actinokineospora iranica</name>
    <dbReference type="NCBI Taxonomy" id="1271860"/>
    <lineage>
        <taxon>Bacteria</taxon>
        <taxon>Bacillati</taxon>
        <taxon>Actinomycetota</taxon>
        <taxon>Actinomycetes</taxon>
        <taxon>Pseudonocardiales</taxon>
        <taxon>Pseudonocardiaceae</taxon>
        <taxon>Actinokineospora</taxon>
    </lineage>
</organism>
<evidence type="ECO:0000313" key="2">
    <source>
        <dbReference type="Proteomes" id="UP000199501"/>
    </source>
</evidence>
<proteinExistence type="predicted"/>
<reference evidence="2" key="1">
    <citation type="submission" date="2016-10" db="EMBL/GenBank/DDBJ databases">
        <authorList>
            <person name="Varghese N."/>
            <person name="Submissions S."/>
        </authorList>
    </citation>
    <scope>NUCLEOTIDE SEQUENCE [LARGE SCALE GENOMIC DNA]</scope>
    <source>
        <strain evidence="2">IBRC-M 10403</strain>
    </source>
</reference>
<dbReference type="EMBL" id="FMZZ01000022">
    <property type="protein sequence ID" value="SDD92039.1"/>
    <property type="molecule type" value="Genomic_DNA"/>
</dbReference>
<name>A0A1G6YNS1_9PSEU</name>
<evidence type="ECO:0000313" key="1">
    <source>
        <dbReference type="EMBL" id="SDD92039.1"/>
    </source>
</evidence>
<accession>A0A1G6YNS1</accession>
<keyword evidence="2" id="KW-1185">Reference proteome</keyword>
<sequence>MLVPEAGVGEVQVLRAVVAGAAARWWCEVGLLPVAAADGVAWQWCDVGLLRVVSASAVTRRWWEVLCAGAWVRCLVV</sequence>